<feature type="transmembrane region" description="Helical" evidence="8">
    <location>
        <begin position="210"/>
        <end position="231"/>
    </location>
</feature>
<evidence type="ECO:0000256" key="8">
    <source>
        <dbReference type="SAM" id="Phobius"/>
    </source>
</evidence>
<keyword evidence="3" id="KW-0813">Transport</keyword>
<dbReference type="Pfam" id="PF07690">
    <property type="entry name" value="MFS_1"/>
    <property type="match status" value="1"/>
</dbReference>
<evidence type="ECO:0000313" key="11">
    <source>
        <dbReference type="Proteomes" id="UP000758603"/>
    </source>
</evidence>
<evidence type="ECO:0000256" key="6">
    <source>
        <dbReference type="ARBA" id="ARBA00023136"/>
    </source>
</evidence>
<evidence type="ECO:0000256" key="5">
    <source>
        <dbReference type="ARBA" id="ARBA00022989"/>
    </source>
</evidence>
<sequence length="361" mass="40378">MNFIRLHISFVSAKLLRPYRDSNLSGRFQTPSQVPPHPSQAGAINFQHRSPSIRFSTIYVSEPRRNIHHFKGYVYISSFTKASTIEEKPMEISNMMQDSDQGIMRSSQTGEGHDQIRHGDVEKDLNTSEKASDSPWPVHGCKPAIASTFGRVDLVPWLSVSYALASAACTLPWSKAYGTYSFKKLFIGATVMFMGASALCGGAPTINAFIVGRAIAGVGGVGMYMGVLIILSINTSDKERPRYLSLAVFWWAIGTVLGPAVGGAFVQSSATWRWAFYLHPCVGGHCSWQPKPPVDRPLSPYHLNTYLGTNAYSYRLKGDLMLGFTITELQKRWYRDRKSMQEDCQHESIKWHDRGYAMARY</sequence>
<comment type="caution">
    <text evidence="10">The sequence shown here is derived from an EMBL/GenBank/DDBJ whole genome shotgun (WGS) entry which is preliminary data.</text>
</comment>
<feature type="transmembrane region" description="Helical" evidence="8">
    <location>
        <begin position="243"/>
        <end position="266"/>
    </location>
</feature>
<feature type="domain" description="Major facilitator superfamily (MFS) profile" evidence="9">
    <location>
        <begin position="86"/>
        <end position="361"/>
    </location>
</feature>
<dbReference type="EMBL" id="JAGPXC010000003">
    <property type="protein sequence ID" value="KAH6655695.1"/>
    <property type="molecule type" value="Genomic_DNA"/>
</dbReference>
<comment type="similarity">
    <text evidence="2">Belongs to the major facilitator superfamily. TCR/Tet family.</text>
</comment>
<evidence type="ECO:0000256" key="2">
    <source>
        <dbReference type="ARBA" id="ARBA00007520"/>
    </source>
</evidence>
<evidence type="ECO:0000313" key="10">
    <source>
        <dbReference type="EMBL" id="KAH6655695.1"/>
    </source>
</evidence>
<dbReference type="InterPro" id="IPR036259">
    <property type="entry name" value="MFS_trans_sf"/>
</dbReference>
<accession>A0A9P8UP16</accession>
<dbReference type="OrthoDB" id="10021397at2759"/>
<gene>
    <name evidence="10" type="ORF">BKA67DRAFT_534610</name>
</gene>
<organism evidence="10 11">
    <name type="scientific">Truncatella angustata</name>
    <dbReference type="NCBI Taxonomy" id="152316"/>
    <lineage>
        <taxon>Eukaryota</taxon>
        <taxon>Fungi</taxon>
        <taxon>Dikarya</taxon>
        <taxon>Ascomycota</taxon>
        <taxon>Pezizomycotina</taxon>
        <taxon>Sordariomycetes</taxon>
        <taxon>Xylariomycetidae</taxon>
        <taxon>Amphisphaeriales</taxon>
        <taxon>Sporocadaceae</taxon>
        <taxon>Truncatella</taxon>
    </lineage>
</organism>
<dbReference type="RefSeq" id="XP_045959960.1">
    <property type="nucleotide sequence ID" value="XM_046099881.1"/>
</dbReference>
<evidence type="ECO:0000256" key="1">
    <source>
        <dbReference type="ARBA" id="ARBA00004141"/>
    </source>
</evidence>
<keyword evidence="11" id="KW-1185">Reference proteome</keyword>
<dbReference type="GeneID" id="70128773"/>
<protein>
    <submittedName>
        <fullName evidence="10">Major facilitator superfamily domain-containing protein</fullName>
    </submittedName>
</protein>
<reference evidence="10" key="1">
    <citation type="journal article" date="2021" name="Nat. Commun.">
        <title>Genetic determinants of endophytism in the Arabidopsis root mycobiome.</title>
        <authorList>
            <person name="Mesny F."/>
            <person name="Miyauchi S."/>
            <person name="Thiergart T."/>
            <person name="Pickel B."/>
            <person name="Atanasova L."/>
            <person name="Karlsson M."/>
            <person name="Huettel B."/>
            <person name="Barry K.W."/>
            <person name="Haridas S."/>
            <person name="Chen C."/>
            <person name="Bauer D."/>
            <person name="Andreopoulos W."/>
            <person name="Pangilinan J."/>
            <person name="LaButti K."/>
            <person name="Riley R."/>
            <person name="Lipzen A."/>
            <person name="Clum A."/>
            <person name="Drula E."/>
            <person name="Henrissat B."/>
            <person name="Kohler A."/>
            <person name="Grigoriev I.V."/>
            <person name="Martin F.M."/>
            <person name="Hacquard S."/>
        </authorList>
    </citation>
    <scope>NUCLEOTIDE SEQUENCE</scope>
    <source>
        <strain evidence="10">MPI-SDFR-AT-0073</strain>
    </source>
</reference>
<keyword evidence="4 8" id="KW-0812">Transmembrane</keyword>
<dbReference type="PANTHER" id="PTHR23501:SF12">
    <property type="entry name" value="MAJOR FACILITATOR SUPERFAMILY (MFS) PROFILE DOMAIN-CONTAINING PROTEIN-RELATED"/>
    <property type="match status" value="1"/>
</dbReference>
<evidence type="ECO:0000256" key="3">
    <source>
        <dbReference type="ARBA" id="ARBA00022448"/>
    </source>
</evidence>
<evidence type="ECO:0000259" key="9">
    <source>
        <dbReference type="PROSITE" id="PS50850"/>
    </source>
</evidence>
<name>A0A9P8UP16_9PEZI</name>
<feature type="region of interest" description="Disordered" evidence="7">
    <location>
        <begin position="103"/>
        <end position="135"/>
    </location>
</feature>
<dbReference type="InterPro" id="IPR011701">
    <property type="entry name" value="MFS"/>
</dbReference>
<dbReference type="PANTHER" id="PTHR23501">
    <property type="entry name" value="MAJOR FACILITATOR SUPERFAMILY"/>
    <property type="match status" value="1"/>
</dbReference>
<dbReference type="Proteomes" id="UP000758603">
    <property type="component" value="Unassembled WGS sequence"/>
</dbReference>
<dbReference type="SUPFAM" id="SSF103473">
    <property type="entry name" value="MFS general substrate transporter"/>
    <property type="match status" value="1"/>
</dbReference>
<keyword evidence="6 8" id="KW-0472">Membrane</keyword>
<comment type="subcellular location">
    <subcellularLocation>
        <location evidence="1">Membrane</location>
        <topology evidence="1">Multi-pass membrane protein</topology>
    </subcellularLocation>
</comment>
<dbReference type="AlphaFoldDB" id="A0A9P8UP16"/>
<evidence type="ECO:0000256" key="4">
    <source>
        <dbReference type="ARBA" id="ARBA00022692"/>
    </source>
</evidence>
<dbReference type="Gene3D" id="1.20.1250.20">
    <property type="entry name" value="MFS general substrate transporter like domains"/>
    <property type="match status" value="1"/>
</dbReference>
<evidence type="ECO:0000256" key="7">
    <source>
        <dbReference type="SAM" id="MobiDB-lite"/>
    </source>
</evidence>
<dbReference type="GO" id="GO:0005886">
    <property type="term" value="C:plasma membrane"/>
    <property type="evidence" value="ECO:0007669"/>
    <property type="project" value="TreeGrafter"/>
</dbReference>
<feature type="compositionally biased region" description="Basic and acidic residues" evidence="7">
    <location>
        <begin position="111"/>
        <end position="132"/>
    </location>
</feature>
<feature type="transmembrane region" description="Helical" evidence="8">
    <location>
        <begin position="185"/>
        <end position="204"/>
    </location>
</feature>
<dbReference type="InterPro" id="IPR020846">
    <property type="entry name" value="MFS_dom"/>
</dbReference>
<keyword evidence="5 8" id="KW-1133">Transmembrane helix</keyword>
<proteinExistence type="inferred from homology"/>
<dbReference type="PROSITE" id="PS50850">
    <property type="entry name" value="MFS"/>
    <property type="match status" value="1"/>
</dbReference>
<dbReference type="GO" id="GO:0022857">
    <property type="term" value="F:transmembrane transporter activity"/>
    <property type="evidence" value="ECO:0007669"/>
    <property type="project" value="InterPro"/>
</dbReference>